<dbReference type="Proteomes" id="UP001589595">
    <property type="component" value="Unassembled WGS sequence"/>
</dbReference>
<evidence type="ECO:0000313" key="1">
    <source>
        <dbReference type="EMBL" id="MFB9825221.1"/>
    </source>
</evidence>
<sequence>MAENDFAEGNAGGGAPELNTNAEIHGGFADWRKVYDRLEGADRARVDRLIESMRETAIEHAPEVSAERRERLLKEKATLSVMNTRAMADTIGTPEDPVGGARGFVIEEDREHAGEHYTVHKANPALGASTAIAARQRMIAEELRLWPGFREE</sequence>
<dbReference type="RefSeq" id="WP_390182334.1">
    <property type="nucleotide sequence ID" value="NZ_JBHMAJ010000009.1"/>
</dbReference>
<evidence type="ECO:0008006" key="3">
    <source>
        <dbReference type="Google" id="ProtNLM"/>
    </source>
</evidence>
<proteinExistence type="predicted"/>
<organism evidence="1 2">
    <name type="scientific">Halobaculum roseum</name>
    <dbReference type="NCBI Taxonomy" id="2175149"/>
    <lineage>
        <taxon>Archaea</taxon>
        <taxon>Methanobacteriati</taxon>
        <taxon>Methanobacteriota</taxon>
        <taxon>Stenosarchaea group</taxon>
        <taxon>Halobacteria</taxon>
        <taxon>Halobacteriales</taxon>
        <taxon>Haloferacaceae</taxon>
        <taxon>Halobaculum</taxon>
    </lineage>
</organism>
<comment type="caution">
    <text evidence="1">The sequence shown here is derived from an EMBL/GenBank/DDBJ whole genome shotgun (WGS) entry which is preliminary data.</text>
</comment>
<dbReference type="EMBL" id="JBHMAJ010000009">
    <property type="protein sequence ID" value="MFB9825221.1"/>
    <property type="molecule type" value="Genomic_DNA"/>
</dbReference>
<protein>
    <recommendedName>
        <fullName evidence="3">Phage protein, HK97 gp10 family</fullName>
    </recommendedName>
</protein>
<gene>
    <name evidence="1" type="ORF">ACFFOL_13700</name>
</gene>
<accession>A0ABD5MT88</accession>
<evidence type="ECO:0000313" key="2">
    <source>
        <dbReference type="Proteomes" id="UP001589595"/>
    </source>
</evidence>
<reference evidence="1" key="1">
    <citation type="submission" date="2024-09" db="EMBL/GenBank/DDBJ databases">
        <authorList>
            <person name="Sun Q."/>
        </authorList>
    </citation>
    <scope>NUCLEOTIDE SEQUENCE [LARGE SCALE GENOMIC DNA]</scope>
    <source>
        <strain evidence="1">JCM 31273</strain>
    </source>
</reference>
<keyword evidence="2" id="KW-1185">Reference proteome</keyword>
<name>A0ABD5MT88_9EURY</name>
<dbReference type="AlphaFoldDB" id="A0ABD5MT88"/>